<feature type="transmembrane region" description="Helical" evidence="2">
    <location>
        <begin position="364"/>
        <end position="381"/>
    </location>
</feature>
<feature type="transmembrane region" description="Helical" evidence="2">
    <location>
        <begin position="86"/>
        <end position="106"/>
    </location>
</feature>
<proteinExistence type="predicted"/>
<keyword evidence="1" id="KW-0813">Transport</keyword>
<keyword evidence="2" id="KW-0812">Transmembrane</keyword>
<organism evidence="4 5">
    <name type="scientific">Gluconobacter wancherniae NBRC 103581</name>
    <dbReference type="NCBI Taxonomy" id="656744"/>
    <lineage>
        <taxon>Bacteria</taxon>
        <taxon>Pseudomonadati</taxon>
        <taxon>Pseudomonadota</taxon>
        <taxon>Alphaproteobacteria</taxon>
        <taxon>Acetobacterales</taxon>
        <taxon>Acetobacteraceae</taxon>
        <taxon>Gluconobacter</taxon>
    </lineage>
</organism>
<accession>A0A511AZX3</accession>
<name>A0A511AZX3_9PROT</name>
<feature type="transmembrane region" description="Helical" evidence="2">
    <location>
        <begin position="338"/>
        <end position="358"/>
    </location>
</feature>
<keyword evidence="2" id="KW-1133">Transmembrane helix</keyword>
<feature type="transmembrane region" description="Helical" evidence="2">
    <location>
        <begin position="21"/>
        <end position="42"/>
    </location>
</feature>
<dbReference type="PROSITE" id="PS50855">
    <property type="entry name" value="COX1"/>
    <property type="match status" value="1"/>
</dbReference>
<evidence type="ECO:0000256" key="1">
    <source>
        <dbReference type="ARBA" id="ARBA00022660"/>
    </source>
</evidence>
<feature type="transmembrane region" description="Helical" evidence="2">
    <location>
        <begin position="54"/>
        <end position="74"/>
    </location>
</feature>
<evidence type="ECO:0000313" key="5">
    <source>
        <dbReference type="Proteomes" id="UP000321230"/>
    </source>
</evidence>
<feature type="transmembrane region" description="Helical" evidence="2">
    <location>
        <begin position="279"/>
        <end position="299"/>
    </location>
</feature>
<feature type="transmembrane region" description="Helical" evidence="2">
    <location>
        <begin position="247"/>
        <end position="267"/>
    </location>
</feature>
<sequence>MTFQAFDTFPNTTSRRLGTSFILLALFAGVLGGSMALPVFHIHPTAGQSLCHGVLMTFFVICPAALGGFGQWLLPKALGTNKTSLPAASLAGFGFLACGVVLLPIFPAVGLLMWALGVLSVAVDIVATILEERRISFRDASPLVWSFLATASGAVVTAAVLAALVTKGLYRDDVVGLNDRLVTLLHLPETALMLTPALGLVAAILLRRPVAGSLTWRVAPYVFGTIGLVGPLFWADSLFGGTPNSMLPAIALLSQALPCAMLLAALCRDMWVERVELDGVTPWAFGALALFASGWASMLFPGQDIAHSAAAFGSIMALCGGFYAWLSYQLPSVSLPRVGKLHALLTLAGSICSVVPALAEVGGLIMGLSLIGFAVLGVTLMKEAGRVRVSS</sequence>
<feature type="transmembrane region" description="Helical" evidence="2">
    <location>
        <begin position="305"/>
        <end position="326"/>
    </location>
</feature>
<feature type="transmembrane region" description="Helical" evidence="2">
    <location>
        <begin position="142"/>
        <end position="165"/>
    </location>
</feature>
<dbReference type="AlphaFoldDB" id="A0A511AZX3"/>
<dbReference type="Pfam" id="PF00115">
    <property type="entry name" value="COX1"/>
    <property type="match status" value="1"/>
</dbReference>
<keyword evidence="1" id="KW-0679">Respiratory chain</keyword>
<dbReference type="InterPro" id="IPR036927">
    <property type="entry name" value="Cyt_c_oxase-like_su1_sf"/>
</dbReference>
<dbReference type="SUPFAM" id="SSF81442">
    <property type="entry name" value="Cytochrome c oxidase subunit I-like"/>
    <property type="match status" value="1"/>
</dbReference>
<comment type="caution">
    <text evidence="4">The sequence shown here is derived from an EMBL/GenBank/DDBJ whole genome shotgun (WGS) entry which is preliminary data.</text>
</comment>
<dbReference type="EMBL" id="BJUZ01000001">
    <property type="protein sequence ID" value="GEK92741.1"/>
    <property type="molecule type" value="Genomic_DNA"/>
</dbReference>
<evidence type="ECO:0000256" key="2">
    <source>
        <dbReference type="SAM" id="Phobius"/>
    </source>
</evidence>
<dbReference type="GO" id="GO:0016020">
    <property type="term" value="C:membrane"/>
    <property type="evidence" value="ECO:0007669"/>
    <property type="project" value="InterPro"/>
</dbReference>
<dbReference type="GO" id="GO:0009060">
    <property type="term" value="P:aerobic respiration"/>
    <property type="evidence" value="ECO:0007669"/>
    <property type="project" value="InterPro"/>
</dbReference>
<keyword evidence="5" id="KW-1185">Reference proteome</keyword>
<feature type="transmembrane region" description="Helical" evidence="2">
    <location>
        <begin position="218"/>
        <end position="235"/>
    </location>
</feature>
<protein>
    <submittedName>
        <fullName evidence="4">Cytochrome c oxidase subunit 1</fullName>
    </submittedName>
</protein>
<dbReference type="Proteomes" id="UP000321230">
    <property type="component" value="Unassembled WGS sequence"/>
</dbReference>
<keyword evidence="1" id="KW-0249">Electron transport</keyword>
<dbReference type="GO" id="GO:0020037">
    <property type="term" value="F:heme binding"/>
    <property type="evidence" value="ECO:0007669"/>
    <property type="project" value="InterPro"/>
</dbReference>
<feature type="transmembrane region" description="Helical" evidence="2">
    <location>
        <begin position="185"/>
        <end position="206"/>
    </location>
</feature>
<dbReference type="GO" id="GO:0004129">
    <property type="term" value="F:cytochrome-c oxidase activity"/>
    <property type="evidence" value="ECO:0007669"/>
    <property type="project" value="InterPro"/>
</dbReference>
<dbReference type="RefSeq" id="WP_146793703.1">
    <property type="nucleotide sequence ID" value="NZ_BARC01000005.1"/>
</dbReference>
<reference evidence="4 5" key="1">
    <citation type="submission" date="2019-07" db="EMBL/GenBank/DDBJ databases">
        <title>Whole genome shotgun sequence of Gluconobacter wancherniae NBRC 103581.</title>
        <authorList>
            <person name="Hosoyama A."/>
            <person name="Uohara A."/>
            <person name="Ohji S."/>
            <person name="Ichikawa N."/>
        </authorList>
    </citation>
    <scope>NUCLEOTIDE SEQUENCE [LARGE SCALE GENOMIC DNA]</scope>
    <source>
        <strain evidence="4 5">NBRC 103581</strain>
    </source>
</reference>
<feature type="domain" description="Cytochrome oxidase subunit I profile" evidence="3">
    <location>
        <begin position="1"/>
        <end position="309"/>
    </location>
</feature>
<dbReference type="OrthoDB" id="7283437at2"/>
<dbReference type="PRINTS" id="PR01165">
    <property type="entry name" value="CYCOXIDASEI"/>
</dbReference>
<dbReference type="InterPro" id="IPR023616">
    <property type="entry name" value="Cyt_c_oxase-like_su1_dom"/>
</dbReference>
<gene>
    <name evidence="4" type="primary">ctaD</name>
    <name evidence="4" type="ORF">GWA01_05110</name>
</gene>
<evidence type="ECO:0000313" key="4">
    <source>
        <dbReference type="EMBL" id="GEK92741.1"/>
    </source>
</evidence>
<dbReference type="InterPro" id="IPR000883">
    <property type="entry name" value="Cyt_C_Oxase_1"/>
</dbReference>
<evidence type="ECO:0000259" key="3">
    <source>
        <dbReference type="PROSITE" id="PS50855"/>
    </source>
</evidence>
<dbReference type="Gene3D" id="1.20.210.10">
    <property type="entry name" value="Cytochrome c oxidase-like, subunit I domain"/>
    <property type="match status" value="1"/>
</dbReference>
<feature type="transmembrane region" description="Helical" evidence="2">
    <location>
        <begin position="112"/>
        <end position="130"/>
    </location>
</feature>
<keyword evidence="2" id="KW-0472">Membrane</keyword>